<reference evidence="3" key="3">
    <citation type="submission" date="2022-06" db="UniProtKB">
        <authorList>
            <consortium name="EnsemblMetazoa"/>
        </authorList>
    </citation>
    <scope>IDENTIFICATION</scope>
</reference>
<reference evidence="4" key="1">
    <citation type="journal article" date="2020" name="PLoS Negl. Trop. Dis.">
        <title>High-quality nuclear genome for Sarcoptes scabiei-A critical resource for a neglected parasite.</title>
        <authorList>
            <person name="Korhonen P.K."/>
            <person name="Gasser R.B."/>
            <person name="Ma G."/>
            <person name="Wang T."/>
            <person name="Stroehlein A.J."/>
            <person name="Young N.D."/>
            <person name="Ang C.S."/>
            <person name="Fernando D.D."/>
            <person name="Lu H.C."/>
            <person name="Taylor S."/>
            <person name="Reynolds S.L."/>
            <person name="Mofiz E."/>
            <person name="Najaraj S.H."/>
            <person name="Gowda H."/>
            <person name="Madugundu A."/>
            <person name="Renuse S."/>
            <person name="Holt D."/>
            <person name="Pandey A."/>
            <person name="Papenfuss A.T."/>
            <person name="Fischer K."/>
        </authorList>
    </citation>
    <scope>NUCLEOTIDE SEQUENCE [LARGE SCALE GENOMIC DNA]</scope>
</reference>
<proteinExistence type="predicted"/>
<dbReference type="AlphaFoldDB" id="A0A834VCV0"/>
<organism evidence="2">
    <name type="scientific">Sarcoptes scabiei</name>
    <name type="common">Itch mite</name>
    <name type="synonym">Acarus scabiei</name>
    <dbReference type="NCBI Taxonomy" id="52283"/>
    <lineage>
        <taxon>Eukaryota</taxon>
        <taxon>Metazoa</taxon>
        <taxon>Ecdysozoa</taxon>
        <taxon>Arthropoda</taxon>
        <taxon>Chelicerata</taxon>
        <taxon>Arachnida</taxon>
        <taxon>Acari</taxon>
        <taxon>Acariformes</taxon>
        <taxon>Sarcoptiformes</taxon>
        <taxon>Astigmata</taxon>
        <taxon>Psoroptidia</taxon>
        <taxon>Sarcoptoidea</taxon>
        <taxon>Sarcoptidae</taxon>
        <taxon>Sarcoptinae</taxon>
        <taxon>Sarcoptes</taxon>
    </lineage>
</organism>
<feature type="compositionally biased region" description="Acidic residues" evidence="1">
    <location>
        <begin position="1"/>
        <end position="10"/>
    </location>
</feature>
<name>A0A834VCV0_SARSC</name>
<protein>
    <submittedName>
        <fullName evidence="2 3">Uncharacterized protein</fullName>
    </submittedName>
</protein>
<dbReference type="EnsemblMetazoa" id="SSS_7210s_mrna">
    <property type="protein sequence ID" value="KAF7490860.1"/>
    <property type="gene ID" value="SSS_7210"/>
</dbReference>
<evidence type="ECO:0000313" key="3">
    <source>
        <dbReference type="EnsemblMetazoa" id="KAF7490860.1"/>
    </source>
</evidence>
<feature type="region of interest" description="Disordered" evidence="1">
    <location>
        <begin position="1"/>
        <end position="28"/>
    </location>
</feature>
<dbReference type="EMBL" id="WVUK01000062">
    <property type="protein sequence ID" value="KAF7490860.1"/>
    <property type="molecule type" value="Genomic_DNA"/>
</dbReference>
<keyword evidence="4" id="KW-1185">Reference proteome</keyword>
<gene>
    <name evidence="2" type="ORF">SSS_7210</name>
</gene>
<evidence type="ECO:0000256" key="1">
    <source>
        <dbReference type="SAM" id="MobiDB-lite"/>
    </source>
</evidence>
<evidence type="ECO:0000313" key="2">
    <source>
        <dbReference type="EMBL" id="KAF7490860.1"/>
    </source>
</evidence>
<dbReference type="Proteomes" id="UP000070412">
    <property type="component" value="Unassembled WGS sequence"/>
</dbReference>
<accession>A0A834VCV0</accession>
<evidence type="ECO:0000313" key="4">
    <source>
        <dbReference type="Proteomes" id="UP000070412"/>
    </source>
</evidence>
<sequence>MMGNGDEEDKLENGNHIPSPSPFLSSTTSRLDSSILTTLDSHIQFEPLVQGRMITSVKHLQESPSNTKIVSRIIFITLFSSLSNQCERRMIAWSSTIIEHKIVKLSERSLHQPHYHQG</sequence>
<reference evidence="2" key="2">
    <citation type="submission" date="2020-01" db="EMBL/GenBank/DDBJ databases">
        <authorList>
            <person name="Korhonen P.K.K."/>
            <person name="Guangxu M.G."/>
            <person name="Wang T.W."/>
            <person name="Stroehlein A.J.S."/>
            <person name="Young N.D."/>
            <person name="Ang C.-S.A."/>
            <person name="Fernando D.W.F."/>
            <person name="Lu H.L."/>
            <person name="Taylor S.T."/>
            <person name="Ehtesham M.E.M."/>
            <person name="Najaraj S.H.N."/>
            <person name="Harsha G.H.G."/>
            <person name="Madugundu A.M."/>
            <person name="Renuse S.R."/>
            <person name="Holt D.H."/>
            <person name="Pandey A.P."/>
            <person name="Papenfuss A.P."/>
            <person name="Gasser R.B.G."/>
            <person name="Fischer K.F."/>
        </authorList>
    </citation>
    <scope>NUCLEOTIDE SEQUENCE</scope>
    <source>
        <strain evidence="2">SSS_KF_BRIS2020</strain>
    </source>
</reference>